<evidence type="ECO:0000313" key="5">
    <source>
        <dbReference type="EMBL" id="EWT01919.1"/>
    </source>
</evidence>
<name>W9GDI2_9MICO</name>
<reference evidence="5 6" key="1">
    <citation type="submission" date="2013-08" db="EMBL/GenBank/DDBJ databases">
        <title>Intrasporangium oryzae NRRL B-24470.</title>
        <authorList>
            <person name="Liu H."/>
            <person name="Wang G."/>
        </authorList>
    </citation>
    <scope>NUCLEOTIDE SEQUENCE [LARGE SCALE GENOMIC DNA]</scope>
    <source>
        <strain evidence="5 6">NRRL B-24470</strain>
    </source>
</reference>
<dbReference type="RefSeq" id="WP_034804554.1">
    <property type="nucleotide sequence ID" value="NZ_AWSA01000016.1"/>
</dbReference>
<dbReference type="STRING" id="1386089.N865_12815"/>
<dbReference type="Pfam" id="PF01872">
    <property type="entry name" value="RibD_C"/>
    <property type="match status" value="1"/>
</dbReference>
<sequence>MRLLVPGSSGLPVNADLDTRALALAYAAPHGPWVRCNMVTTLDGAASGPDGRSGSINTEADHVVFELLRALSHVVVVGAGTVRAEGYPALTVADALRPLRQEAGLPEALPLVAVTRSADLPATLRDSPPGLVLLATTAGAPGLAAAREALGPEHVLVCGDDEVSIDALLAQLGERGWTHVLTEGGPSLVGSFLAAGRLDELCFTIAPRVVGGQHPRPVGPAGVPVDLGLSLLVEEDGTLLGRWVTRR</sequence>
<keyword evidence="3" id="KW-0560">Oxidoreductase</keyword>
<proteinExistence type="predicted"/>
<dbReference type="InterPro" id="IPR024072">
    <property type="entry name" value="DHFR-like_dom_sf"/>
</dbReference>
<keyword evidence="2" id="KW-0521">NADP</keyword>
<gene>
    <name evidence="5" type="ORF">N865_12815</name>
</gene>
<dbReference type="GO" id="GO:0008703">
    <property type="term" value="F:5-amino-6-(5-phosphoribosylamino)uracil reductase activity"/>
    <property type="evidence" value="ECO:0007669"/>
    <property type="project" value="InterPro"/>
</dbReference>
<evidence type="ECO:0000256" key="2">
    <source>
        <dbReference type="ARBA" id="ARBA00022857"/>
    </source>
</evidence>
<comment type="pathway">
    <text evidence="1">Cofactor biosynthesis; riboflavin biosynthesis.</text>
</comment>
<evidence type="ECO:0000313" key="6">
    <source>
        <dbReference type="Proteomes" id="UP000019489"/>
    </source>
</evidence>
<feature type="domain" description="Bacterial bifunctional deaminase-reductase C-terminal" evidence="4">
    <location>
        <begin position="32"/>
        <end position="225"/>
    </location>
</feature>
<dbReference type="AlphaFoldDB" id="W9GDI2"/>
<evidence type="ECO:0000256" key="3">
    <source>
        <dbReference type="ARBA" id="ARBA00023002"/>
    </source>
</evidence>
<dbReference type="InterPro" id="IPR050765">
    <property type="entry name" value="Riboflavin_Biosynth_HTPR"/>
</dbReference>
<dbReference type="PANTHER" id="PTHR38011:SF7">
    <property type="entry name" value="2,5-DIAMINO-6-RIBOSYLAMINO-4(3H)-PYRIMIDINONE 5'-PHOSPHATE REDUCTASE"/>
    <property type="match status" value="1"/>
</dbReference>
<keyword evidence="6" id="KW-1185">Reference proteome</keyword>
<dbReference type="SUPFAM" id="SSF53597">
    <property type="entry name" value="Dihydrofolate reductase-like"/>
    <property type="match status" value="1"/>
</dbReference>
<dbReference type="EMBL" id="AWSA01000016">
    <property type="protein sequence ID" value="EWT01919.1"/>
    <property type="molecule type" value="Genomic_DNA"/>
</dbReference>
<dbReference type="eggNOG" id="COG1985">
    <property type="taxonomic scope" value="Bacteria"/>
</dbReference>
<dbReference type="Gene3D" id="3.40.430.10">
    <property type="entry name" value="Dihydrofolate Reductase, subunit A"/>
    <property type="match status" value="1"/>
</dbReference>
<organism evidence="5 6">
    <name type="scientific">Intrasporangium oryzae NRRL B-24470</name>
    <dbReference type="NCBI Taxonomy" id="1386089"/>
    <lineage>
        <taxon>Bacteria</taxon>
        <taxon>Bacillati</taxon>
        <taxon>Actinomycetota</taxon>
        <taxon>Actinomycetes</taxon>
        <taxon>Micrococcales</taxon>
        <taxon>Intrasporangiaceae</taxon>
        <taxon>Intrasporangium</taxon>
    </lineage>
</organism>
<evidence type="ECO:0000259" key="4">
    <source>
        <dbReference type="Pfam" id="PF01872"/>
    </source>
</evidence>
<dbReference type="Proteomes" id="UP000019489">
    <property type="component" value="Unassembled WGS sequence"/>
</dbReference>
<dbReference type="OrthoDB" id="5243299at2"/>
<dbReference type="PATRIC" id="fig|1386089.3.peg.1875"/>
<dbReference type="GO" id="GO:0009231">
    <property type="term" value="P:riboflavin biosynthetic process"/>
    <property type="evidence" value="ECO:0007669"/>
    <property type="project" value="InterPro"/>
</dbReference>
<evidence type="ECO:0000256" key="1">
    <source>
        <dbReference type="ARBA" id="ARBA00005104"/>
    </source>
</evidence>
<accession>W9GDI2</accession>
<dbReference type="InterPro" id="IPR002734">
    <property type="entry name" value="RibDG_C"/>
</dbReference>
<dbReference type="PANTHER" id="PTHR38011">
    <property type="entry name" value="DIHYDROFOLATE REDUCTASE FAMILY PROTEIN (AFU_ORTHOLOGUE AFUA_8G06820)"/>
    <property type="match status" value="1"/>
</dbReference>
<protein>
    <submittedName>
        <fullName evidence="5">Deaminase/reductase</fullName>
    </submittedName>
</protein>
<comment type="caution">
    <text evidence="5">The sequence shown here is derived from an EMBL/GenBank/DDBJ whole genome shotgun (WGS) entry which is preliminary data.</text>
</comment>